<dbReference type="Gene3D" id="3.40.50.150">
    <property type="entry name" value="Vaccinia Virus protein VP39"/>
    <property type="match status" value="1"/>
</dbReference>
<dbReference type="STRING" id="1921510.BSL82_02600"/>
<feature type="domain" description="Methyltransferase type 11" evidence="1">
    <location>
        <begin position="46"/>
        <end position="144"/>
    </location>
</feature>
<dbReference type="GO" id="GO:0008757">
    <property type="term" value="F:S-adenosylmethionine-dependent methyltransferase activity"/>
    <property type="evidence" value="ECO:0007669"/>
    <property type="project" value="InterPro"/>
</dbReference>
<dbReference type="SUPFAM" id="SSF53335">
    <property type="entry name" value="S-adenosyl-L-methionine-dependent methyltransferases"/>
    <property type="match status" value="1"/>
</dbReference>
<dbReference type="OrthoDB" id="9802097at2"/>
<protein>
    <recommendedName>
        <fullName evidence="1">Methyltransferase type 11 domain-containing protein</fullName>
    </recommendedName>
</protein>
<proteinExistence type="predicted"/>
<dbReference type="PANTHER" id="PTHR43861">
    <property type="entry name" value="TRANS-ACONITATE 2-METHYLTRANSFERASE-RELATED"/>
    <property type="match status" value="1"/>
</dbReference>
<keyword evidence="3" id="KW-1185">Reference proteome</keyword>
<dbReference type="InterPro" id="IPR013216">
    <property type="entry name" value="Methyltransf_11"/>
</dbReference>
<organism evidence="2 3">
    <name type="scientific">Tardibacter chloracetimidivorans</name>
    <dbReference type="NCBI Taxonomy" id="1921510"/>
    <lineage>
        <taxon>Bacteria</taxon>
        <taxon>Pseudomonadati</taxon>
        <taxon>Pseudomonadota</taxon>
        <taxon>Alphaproteobacteria</taxon>
        <taxon>Sphingomonadales</taxon>
        <taxon>Sphingomonadaceae</taxon>
        <taxon>Tardibacter</taxon>
    </lineage>
</organism>
<dbReference type="RefSeq" id="WP_072595907.1">
    <property type="nucleotide sequence ID" value="NZ_CP018221.1"/>
</dbReference>
<dbReference type="PANTHER" id="PTHR43861:SF1">
    <property type="entry name" value="TRANS-ACONITATE 2-METHYLTRANSFERASE"/>
    <property type="match status" value="1"/>
</dbReference>
<dbReference type="InterPro" id="IPR029063">
    <property type="entry name" value="SAM-dependent_MTases_sf"/>
</dbReference>
<name>A0A1L3ZRS5_9SPHN</name>
<dbReference type="KEGG" id="sphj:BSL82_02600"/>
<dbReference type="Pfam" id="PF08241">
    <property type="entry name" value="Methyltransf_11"/>
    <property type="match status" value="1"/>
</dbReference>
<reference evidence="3" key="1">
    <citation type="submission" date="2016-11" db="EMBL/GenBank/DDBJ databases">
        <title>Complete Genome Sequence of alachlor-degrading Sphingomonas sp. strain JJ-A5.</title>
        <authorList>
            <person name="Lee H."/>
            <person name="Ka J.-O."/>
        </authorList>
    </citation>
    <scope>NUCLEOTIDE SEQUENCE [LARGE SCALE GENOMIC DNA]</scope>
    <source>
        <strain evidence="3">JJ-A5</strain>
    </source>
</reference>
<dbReference type="AlphaFoldDB" id="A0A1L3ZRS5"/>
<gene>
    <name evidence="2" type="ORF">BSL82_02600</name>
</gene>
<dbReference type="CDD" id="cd02440">
    <property type="entry name" value="AdoMet_MTases"/>
    <property type="match status" value="1"/>
</dbReference>
<evidence type="ECO:0000259" key="1">
    <source>
        <dbReference type="Pfam" id="PF08241"/>
    </source>
</evidence>
<dbReference type="EMBL" id="CP018221">
    <property type="protein sequence ID" value="API58334.1"/>
    <property type="molecule type" value="Genomic_DNA"/>
</dbReference>
<evidence type="ECO:0000313" key="2">
    <source>
        <dbReference type="EMBL" id="API58334.1"/>
    </source>
</evidence>
<evidence type="ECO:0000313" key="3">
    <source>
        <dbReference type="Proteomes" id="UP000182063"/>
    </source>
</evidence>
<sequence length="255" mass="27230">MNKRLIGGAFGAALRYDDEAHVQREVAQGLAAHIAGLPVRRDPRLLEIGCGTGLLTSALVEEGLSGDWVVSDLSPVMAARCREGLGGARGHFRYVAMDGERPCFAPDVRFDLVCSSLAFQWFHDLEGAVATLCGLIAPGGHLAFTTLAEGSFDEWRAAHRIWGLKEAVPAYPSVASLRAMAPGGHEADIFDFRIQPRFADAKAFLGHLRGLGAHVPKGGAAPLSPGALRRVMRVFEDSGAAATYHVAVCTFRKLA</sequence>
<accession>A0A1L3ZRS5</accession>
<dbReference type="Proteomes" id="UP000182063">
    <property type="component" value="Chromosome"/>
</dbReference>